<evidence type="ECO:0000313" key="3">
    <source>
        <dbReference type="Proteomes" id="UP000829476"/>
    </source>
</evidence>
<keyword evidence="3" id="KW-1185">Reference proteome</keyword>
<keyword evidence="1" id="KW-0802">TPR repeat</keyword>
<name>A0ABY3YKW6_9FLAO</name>
<evidence type="ECO:0000256" key="1">
    <source>
        <dbReference type="PROSITE-ProRule" id="PRU00339"/>
    </source>
</evidence>
<protein>
    <recommendedName>
        <fullName evidence="4">Tetratricopeptide repeat protein</fullName>
    </recommendedName>
</protein>
<dbReference type="PANTHER" id="PTHR45588">
    <property type="entry name" value="TPR DOMAIN-CONTAINING PROTEIN"/>
    <property type="match status" value="1"/>
</dbReference>
<reference evidence="2 3" key="1">
    <citation type="journal article" date="2018" name="Int. J. Syst. Evol. Microbiol.">
        <title>Zhouia spongiae sp. nov., isolated from a marine sponge.</title>
        <authorList>
            <person name="Zhuang L."/>
            <person name="Lin B."/>
            <person name="Qin F."/>
            <person name="Luo L."/>
        </authorList>
    </citation>
    <scope>NUCLEOTIDE SEQUENCE [LARGE SCALE GENOMIC DNA]</scope>
    <source>
        <strain evidence="2 3">HN-Y44</strain>
    </source>
</reference>
<dbReference type="EMBL" id="CP094326">
    <property type="protein sequence ID" value="UNY98467.1"/>
    <property type="molecule type" value="Genomic_DNA"/>
</dbReference>
<dbReference type="InterPro" id="IPR011990">
    <property type="entry name" value="TPR-like_helical_dom_sf"/>
</dbReference>
<dbReference type="PROSITE" id="PS50005">
    <property type="entry name" value="TPR"/>
    <property type="match status" value="1"/>
</dbReference>
<sequence>MKRMSIYFMGILFFFLSCKRETKSNQKTVAIEKIAQSKYGCVPKTTDTDWYNSDHKAPEIDGLDVLNYTITTKSKEAQKFFNQGLVLAYGFNHAEAARSFYYASKLDPDCAMCYWGYAYVLGPNYNAGMEPGNYERAYKAIRKATELSEHATQKEKDLIHALSARYVAEPVDDRSNLDIAYSESMKKLYQKYPEDAEIAALYAESVMDLHPWDLYEKDGTPKKWTPEIVSLLESIMDKNPNHPGAHHFYIHAVEASTNPERSIKSAAMFDNGLVPGSGHLTHMPSHTYIRTGDYHKGTIANINAVAIDSIYTSACHAQGIYPLAYYPHNYHFLAATATLEGNSHWAMTGAEKLAERIHPDIMKQPEWFTLQHYYMIPFYVAVKFGKWDHILETELVTDTLKYPNAIKNYARGMAYLGKNDIEKAKVELNALKEKAADESLKEMSIWGINSIYTIVQIAEKVLEAEILASEENYRESIGLLNEAVIIEDGLNYQEPPDWFFSVRHHLGAVQIEAGDYKDAIRTFREDLELLPKNGWAQHGLKLAYQKMNNLEKVKETEKLLKNSWATADVEITTSRLK</sequence>
<dbReference type="PANTHER" id="PTHR45588:SF1">
    <property type="entry name" value="WW DOMAIN-CONTAINING PROTEIN"/>
    <property type="match status" value="1"/>
</dbReference>
<evidence type="ECO:0000313" key="2">
    <source>
        <dbReference type="EMBL" id="UNY98467.1"/>
    </source>
</evidence>
<feature type="repeat" description="TPR" evidence="1">
    <location>
        <begin position="500"/>
        <end position="533"/>
    </location>
</feature>
<proteinExistence type="predicted"/>
<organism evidence="2 3">
    <name type="scientific">Zhouia spongiae</name>
    <dbReference type="NCBI Taxonomy" id="2202721"/>
    <lineage>
        <taxon>Bacteria</taxon>
        <taxon>Pseudomonadati</taxon>
        <taxon>Bacteroidota</taxon>
        <taxon>Flavobacteriia</taxon>
        <taxon>Flavobacteriales</taxon>
        <taxon>Flavobacteriaceae</taxon>
        <taxon>Zhouia</taxon>
    </lineage>
</organism>
<dbReference type="Gene3D" id="1.25.40.10">
    <property type="entry name" value="Tetratricopeptide repeat domain"/>
    <property type="match status" value="2"/>
</dbReference>
<dbReference type="RefSeq" id="WP_242936873.1">
    <property type="nucleotide sequence ID" value="NZ_CP094326.1"/>
</dbReference>
<dbReference type="SMART" id="SM00028">
    <property type="entry name" value="TPR"/>
    <property type="match status" value="2"/>
</dbReference>
<dbReference type="SUPFAM" id="SSF48452">
    <property type="entry name" value="TPR-like"/>
    <property type="match status" value="2"/>
</dbReference>
<accession>A0ABY3YKW6</accession>
<gene>
    <name evidence="2" type="ORF">MQE36_15475</name>
</gene>
<dbReference type="InterPro" id="IPR019734">
    <property type="entry name" value="TPR_rpt"/>
</dbReference>
<dbReference type="PROSITE" id="PS51257">
    <property type="entry name" value="PROKAR_LIPOPROTEIN"/>
    <property type="match status" value="1"/>
</dbReference>
<evidence type="ECO:0008006" key="4">
    <source>
        <dbReference type="Google" id="ProtNLM"/>
    </source>
</evidence>
<dbReference type="Proteomes" id="UP000829476">
    <property type="component" value="Chromosome"/>
</dbReference>